<evidence type="ECO:0000313" key="4">
    <source>
        <dbReference type="Proteomes" id="UP001052739"/>
    </source>
</evidence>
<keyword evidence="4" id="KW-1185">Reference proteome</keyword>
<keyword evidence="2" id="KW-0812">Transmembrane</keyword>
<protein>
    <recommendedName>
        <fullName evidence="5">MFS transporter</fullName>
    </recommendedName>
</protein>
<evidence type="ECO:0000256" key="2">
    <source>
        <dbReference type="SAM" id="Phobius"/>
    </source>
</evidence>
<comment type="caution">
    <text evidence="3">The sequence shown here is derived from an EMBL/GenBank/DDBJ whole genome shotgun (WGS) entry which is preliminary data.</text>
</comment>
<evidence type="ECO:0008006" key="5">
    <source>
        <dbReference type="Google" id="ProtNLM"/>
    </source>
</evidence>
<feature type="transmembrane region" description="Helical" evidence="2">
    <location>
        <begin position="98"/>
        <end position="120"/>
    </location>
</feature>
<dbReference type="RefSeq" id="WP_190223293.1">
    <property type="nucleotide sequence ID" value="NZ_BNBS01000030.1"/>
</dbReference>
<dbReference type="Proteomes" id="UP001052739">
    <property type="component" value="Unassembled WGS sequence"/>
</dbReference>
<dbReference type="EMBL" id="BNDW01000019">
    <property type="protein sequence ID" value="GHI21183.1"/>
    <property type="molecule type" value="Genomic_DNA"/>
</dbReference>
<keyword evidence="2" id="KW-0472">Membrane</keyword>
<name>A0ABQ3P846_9ACTN</name>
<proteinExistence type="predicted"/>
<feature type="transmembrane region" description="Helical" evidence="2">
    <location>
        <begin position="43"/>
        <end position="65"/>
    </location>
</feature>
<gene>
    <name evidence="3" type="ORF">Shyd_25540</name>
</gene>
<feature type="region of interest" description="Disordered" evidence="1">
    <location>
        <begin position="133"/>
        <end position="161"/>
    </location>
</feature>
<sequence length="161" mass="15759">MTGLRGTLASAAVLAAATALSGALVLLSGFVYQLVDGDPTGALMAWALGLLVLAVGLFAVFGGLLPDLDAEPEPERGPGAAPGDRAEARPAAEKWFDAWFDVLAFCCVLVGLLAGGPLGIAGYEALRPETGTVATEAAAPSTAPGGPAPAGGGPHPADGPS</sequence>
<organism evidence="3 4">
    <name type="scientific">Streptomyces hydrogenans</name>
    <dbReference type="NCBI Taxonomy" id="1873719"/>
    <lineage>
        <taxon>Bacteria</taxon>
        <taxon>Bacillati</taxon>
        <taxon>Actinomycetota</taxon>
        <taxon>Actinomycetes</taxon>
        <taxon>Kitasatosporales</taxon>
        <taxon>Streptomycetaceae</taxon>
        <taxon>Streptomyces</taxon>
    </lineage>
</organism>
<keyword evidence="2" id="KW-1133">Transmembrane helix</keyword>
<accession>A0ABQ3P846</accession>
<evidence type="ECO:0000256" key="1">
    <source>
        <dbReference type="SAM" id="MobiDB-lite"/>
    </source>
</evidence>
<reference evidence="3" key="1">
    <citation type="submission" date="2024-05" db="EMBL/GenBank/DDBJ databases">
        <title>Whole genome shotgun sequence of Streptomyces hydrogenans NBRC 13475.</title>
        <authorList>
            <person name="Komaki H."/>
            <person name="Tamura T."/>
        </authorList>
    </citation>
    <scope>NUCLEOTIDE SEQUENCE</scope>
    <source>
        <strain evidence="3">NBRC 13475</strain>
    </source>
</reference>
<evidence type="ECO:0000313" key="3">
    <source>
        <dbReference type="EMBL" id="GHI21183.1"/>
    </source>
</evidence>
<feature type="transmembrane region" description="Helical" evidence="2">
    <location>
        <begin position="6"/>
        <end position="31"/>
    </location>
</feature>